<dbReference type="CDD" id="cd14845">
    <property type="entry name" value="L-Ala-D-Glu_peptidase_like"/>
    <property type="match status" value="1"/>
</dbReference>
<accession>A0A7C4W542</accession>
<evidence type="ECO:0000313" key="2">
    <source>
        <dbReference type="EMBL" id="HGQ77235.1"/>
    </source>
</evidence>
<dbReference type="Gene3D" id="3.30.1380.10">
    <property type="match status" value="1"/>
</dbReference>
<dbReference type="GO" id="GO:0008233">
    <property type="term" value="F:peptidase activity"/>
    <property type="evidence" value="ECO:0007669"/>
    <property type="project" value="InterPro"/>
</dbReference>
<name>A0A7C4W542_FERPE</name>
<organism evidence="3">
    <name type="scientific">Fervidobacterium pennivorans</name>
    <dbReference type="NCBI Taxonomy" id="93466"/>
    <lineage>
        <taxon>Bacteria</taxon>
        <taxon>Thermotogati</taxon>
        <taxon>Thermotogota</taxon>
        <taxon>Thermotogae</taxon>
        <taxon>Thermotogales</taxon>
        <taxon>Fervidobacteriaceae</taxon>
        <taxon>Fervidobacterium</taxon>
    </lineage>
</organism>
<dbReference type="EMBL" id="DSZT01000280">
    <property type="protein sequence ID" value="HGU42948.1"/>
    <property type="molecule type" value="Genomic_DNA"/>
</dbReference>
<comment type="caution">
    <text evidence="3">The sequence shown here is derived from an EMBL/GenBank/DDBJ whole genome shotgun (WGS) entry which is preliminary data.</text>
</comment>
<dbReference type="Pfam" id="PF13539">
    <property type="entry name" value="Peptidase_M15_4"/>
    <property type="match status" value="1"/>
</dbReference>
<evidence type="ECO:0000259" key="1">
    <source>
        <dbReference type="Pfam" id="PF13539"/>
    </source>
</evidence>
<dbReference type="EMBL" id="DTBH01000111">
    <property type="protein sequence ID" value="HGQ77235.1"/>
    <property type="molecule type" value="Genomic_DNA"/>
</dbReference>
<sequence length="184" mass="21404">MSRILLCLIVAFFLLLPVYSEPHHWELKLEIGLSGLNYQFRKYVEQFVRECSKQGISVWVYSTLRSKNLQMALYAQGRESLDVVNSLREKSGLTPIEEADNKYIVTRLKVSAHNYGLAADFVPVVDGKPQWYNYELWLRCGCIALNLGMEWGGLWKGLVDKPHIQMKNWRKVATFNHLERLIIE</sequence>
<reference evidence="3" key="1">
    <citation type="journal article" date="2020" name="mSystems">
        <title>Genome- and Community-Level Interaction Insights into Carbon Utilization and Element Cycling Functions of Hydrothermarchaeota in Hydrothermal Sediment.</title>
        <authorList>
            <person name="Zhou Z."/>
            <person name="Liu Y."/>
            <person name="Xu W."/>
            <person name="Pan J."/>
            <person name="Luo Z.H."/>
            <person name="Li M."/>
        </authorList>
    </citation>
    <scope>NUCLEOTIDE SEQUENCE [LARGE SCALE GENOMIC DNA]</scope>
    <source>
        <strain evidence="3">SpSt-604</strain>
        <strain evidence="2">SpSt-640</strain>
    </source>
</reference>
<dbReference type="AlphaFoldDB" id="A0A7C4W542"/>
<dbReference type="SUPFAM" id="SSF55166">
    <property type="entry name" value="Hedgehog/DD-peptidase"/>
    <property type="match status" value="1"/>
</dbReference>
<dbReference type="InterPro" id="IPR009045">
    <property type="entry name" value="Zn_M74/Hedgehog-like"/>
</dbReference>
<gene>
    <name evidence="3" type="ORF">ENT72_08605</name>
    <name evidence="2" type="ORF">ENU12_04870</name>
</gene>
<evidence type="ECO:0000313" key="3">
    <source>
        <dbReference type="EMBL" id="HGU42948.1"/>
    </source>
</evidence>
<dbReference type="InterPro" id="IPR039561">
    <property type="entry name" value="Peptidase_M15C"/>
</dbReference>
<feature type="domain" description="Peptidase M15C" evidence="1">
    <location>
        <begin position="110"/>
        <end position="166"/>
    </location>
</feature>
<proteinExistence type="predicted"/>
<protein>
    <submittedName>
        <fullName evidence="3">M15 family peptidase</fullName>
    </submittedName>
</protein>